<protein>
    <submittedName>
        <fullName evidence="1">Uncharacterized protein</fullName>
    </submittedName>
</protein>
<evidence type="ECO:0000313" key="1">
    <source>
        <dbReference type="EMBL" id="GAA4672489.1"/>
    </source>
</evidence>
<name>A0ABP8VUL5_9PSEU</name>
<dbReference type="Proteomes" id="UP001500192">
    <property type="component" value="Unassembled WGS sequence"/>
</dbReference>
<keyword evidence="2" id="KW-1185">Reference proteome</keyword>
<comment type="caution">
    <text evidence="1">The sequence shown here is derived from an EMBL/GenBank/DDBJ whole genome shotgun (WGS) entry which is preliminary data.</text>
</comment>
<accession>A0ABP8VUL5</accession>
<dbReference type="EMBL" id="BAABIB010000184">
    <property type="protein sequence ID" value="GAA4672489.1"/>
    <property type="molecule type" value="Genomic_DNA"/>
</dbReference>
<gene>
    <name evidence="1" type="ORF">GCM10023214_78960</name>
</gene>
<dbReference type="InterPro" id="IPR027417">
    <property type="entry name" value="P-loop_NTPase"/>
</dbReference>
<evidence type="ECO:0000313" key="2">
    <source>
        <dbReference type="Proteomes" id="UP001500192"/>
    </source>
</evidence>
<reference evidence="2" key="1">
    <citation type="journal article" date="2019" name="Int. J. Syst. Evol. Microbiol.">
        <title>The Global Catalogue of Microorganisms (GCM) 10K type strain sequencing project: providing services to taxonomists for standard genome sequencing and annotation.</title>
        <authorList>
            <consortium name="The Broad Institute Genomics Platform"/>
            <consortium name="The Broad Institute Genome Sequencing Center for Infectious Disease"/>
            <person name="Wu L."/>
            <person name="Ma J."/>
        </authorList>
    </citation>
    <scope>NUCLEOTIDE SEQUENCE [LARGE SCALE GENOMIC DNA]</scope>
    <source>
        <strain evidence="2">JCM 18054</strain>
    </source>
</reference>
<organism evidence="1 2">
    <name type="scientific">Amycolatopsis dongchuanensis</name>
    <dbReference type="NCBI Taxonomy" id="1070866"/>
    <lineage>
        <taxon>Bacteria</taxon>
        <taxon>Bacillati</taxon>
        <taxon>Actinomycetota</taxon>
        <taxon>Actinomycetes</taxon>
        <taxon>Pseudonocardiales</taxon>
        <taxon>Pseudonocardiaceae</taxon>
        <taxon>Amycolatopsis</taxon>
    </lineage>
</organism>
<dbReference type="RefSeq" id="WP_346057029.1">
    <property type="nucleotide sequence ID" value="NZ_BAABIB010000184.1"/>
</dbReference>
<proteinExistence type="predicted"/>
<dbReference type="Gene3D" id="3.40.50.300">
    <property type="entry name" value="P-loop containing nucleotide triphosphate hydrolases"/>
    <property type="match status" value="1"/>
</dbReference>
<sequence>MPSTALPSAPAPLLRAPLHDHGRLALGPALRGGGHAYYPLATPRRMRHGVIVGDAGVGVSNALTVLAVTARAAMPLVTAYINGQHDLTNPALARQATVLVQSADVAETAIAALERVVRARAELLAAMQAGSYPAAGLPALLVAIRDAHRVFAGHGERWAAVVRLAGELGIGVLATLPDTRLTSFGDSSALQTLLLKQVVALRTRCSLTVDKLAAKTAVFTAMGSGSANLTVKEPPAALRSELGAAPTGVGQLFVDREPPVAFASFRLAAGGTEALVERGRRRWLVTYPDTELDAPTRAAFGDLVHRGTA</sequence>